<feature type="region of interest" description="Disordered" evidence="1">
    <location>
        <begin position="41"/>
        <end position="101"/>
    </location>
</feature>
<organism evidence="3 4">
    <name type="scientific">Phytophthora palmivora</name>
    <dbReference type="NCBI Taxonomy" id="4796"/>
    <lineage>
        <taxon>Eukaryota</taxon>
        <taxon>Sar</taxon>
        <taxon>Stramenopiles</taxon>
        <taxon>Oomycota</taxon>
        <taxon>Peronosporomycetes</taxon>
        <taxon>Peronosporales</taxon>
        <taxon>Peronosporaceae</taxon>
        <taxon>Phytophthora</taxon>
    </lineage>
</organism>
<feature type="compositionally biased region" description="Acidic residues" evidence="1">
    <location>
        <begin position="73"/>
        <end position="82"/>
    </location>
</feature>
<keyword evidence="2" id="KW-0732">Signal</keyword>
<feature type="compositionally biased region" description="Acidic residues" evidence="1">
    <location>
        <begin position="89"/>
        <end position="101"/>
    </location>
</feature>
<feature type="chain" id="PRO_5015149417" description="Secreted protein" evidence="2">
    <location>
        <begin position="25"/>
        <end position="183"/>
    </location>
</feature>
<evidence type="ECO:0000313" key="4">
    <source>
        <dbReference type="Proteomes" id="UP000237271"/>
    </source>
</evidence>
<dbReference type="Proteomes" id="UP000237271">
    <property type="component" value="Unassembled WGS sequence"/>
</dbReference>
<comment type="caution">
    <text evidence="3">The sequence shown here is derived from an EMBL/GenBank/DDBJ whole genome shotgun (WGS) entry which is preliminary data.</text>
</comment>
<proteinExistence type="predicted"/>
<feature type="signal peptide" evidence="2">
    <location>
        <begin position="1"/>
        <end position="24"/>
    </location>
</feature>
<keyword evidence="4" id="KW-1185">Reference proteome</keyword>
<name>A0A2P4WWZ1_9STRA</name>
<feature type="region of interest" description="Disordered" evidence="1">
    <location>
        <begin position="164"/>
        <end position="183"/>
    </location>
</feature>
<gene>
    <name evidence="3" type="ORF">PHPALM_37620</name>
</gene>
<protein>
    <recommendedName>
        <fullName evidence="5">Secreted protein</fullName>
    </recommendedName>
</protein>
<reference evidence="3 4" key="1">
    <citation type="journal article" date="2017" name="Genome Biol. Evol.">
        <title>Phytophthora megakarya and P. palmivora, closely related causal agents of cacao black pod rot, underwent increases in genome sizes and gene numbers by different mechanisms.</title>
        <authorList>
            <person name="Ali S.S."/>
            <person name="Shao J."/>
            <person name="Lary D.J."/>
            <person name="Kronmiller B."/>
            <person name="Shen D."/>
            <person name="Strem M.D."/>
            <person name="Amoako-Attah I."/>
            <person name="Akrofi A.Y."/>
            <person name="Begoude B.A."/>
            <person name="Ten Hoopen G.M."/>
            <person name="Coulibaly K."/>
            <person name="Kebe B.I."/>
            <person name="Melnick R.L."/>
            <person name="Guiltinan M.J."/>
            <person name="Tyler B.M."/>
            <person name="Meinhardt L.W."/>
            <person name="Bailey B.A."/>
        </authorList>
    </citation>
    <scope>NUCLEOTIDE SEQUENCE [LARGE SCALE GENOMIC DNA]</scope>
    <source>
        <strain evidence="4">sbr112.9</strain>
    </source>
</reference>
<dbReference type="AlphaFoldDB" id="A0A2P4WWZ1"/>
<dbReference type="EMBL" id="NCKW01020491">
    <property type="protein sequence ID" value="POM57820.1"/>
    <property type="molecule type" value="Genomic_DNA"/>
</dbReference>
<evidence type="ECO:0000313" key="3">
    <source>
        <dbReference type="EMBL" id="POM57820.1"/>
    </source>
</evidence>
<accession>A0A2P4WWZ1</accession>
<sequence>MKFLRHLVTAAVCVALLTTATVSAQRDENVSKQLRGIEENYDDVDLFPSPEDNGDNTELDGIDDEGVLPPGAGDEDENEPGEEQLIPAESEESDGELPPDAINQDELDVAEETDDQVIDVEDVAEIDIHDQETFYVRRLRSSFDPALHGQIQVDEPVPITEVVTPPSAGAHSNPSFRGLDMKN</sequence>
<feature type="compositionally biased region" description="Acidic residues" evidence="1">
    <location>
        <begin position="52"/>
        <end position="66"/>
    </location>
</feature>
<evidence type="ECO:0008006" key="5">
    <source>
        <dbReference type="Google" id="ProtNLM"/>
    </source>
</evidence>
<evidence type="ECO:0000256" key="1">
    <source>
        <dbReference type="SAM" id="MobiDB-lite"/>
    </source>
</evidence>
<evidence type="ECO:0000256" key="2">
    <source>
        <dbReference type="SAM" id="SignalP"/>
    </source>
</evidence>